<organism evidence="1 2">
    <name type="scientific">Bionectria ochroleuca</name>
    <name type="common">Gliocladium roseum</name>
    <dbReference type="NCBI Taxonomy" id="29856"/>
    <lineage>
        <taxon>Eukaryota</taxon>
        <taxon>Fungi</taxon>
        <taxon>Dikarya</taxon>
        <taxon>Ascomycota</taxon>
        <taxon>Pezizomycotina</taxon>
        <taxon>Sordariomycetes</taxon>
        <taxon>Hypocreomycetidae</taxon>
        <taxon>Hypocreales</taxon>
        <taxon>Bionectriaceae</taxon>
        <taxon>Clonostachys</taxon>
    </lineage>
</organism>
<comment type="caution">
    <text evidence="1">The sequence shown here is derived from an EMBL/GenBank/DDBJ whole genome shotgun (WGS) entry which is preliminary data.</text>
</comment>
<reference evidence="1 2" key="1">
    <citation type="submission" date="2019-06" db="EMBL/GenBank/DDBJ databases">
        <authorList>
            <person name="Broberg M."/>
        </authorList>
    </citation>
    <scope>NUCLEOTIDE SEQUENCE [LARGE SCALE GENOMIC DNA]</scope>
</reference>
<dbReference type="Proteomes" id="UP000766486">
    <property type="component" value="Unassembled WGS sequence"/>
</dbReference>
<gene>
    <name evidence="1" type="ORF">CLO192961_LOCUS273316</name>
</gene>
<keyword evidence="2" id="KW-1185">Reference proteome</keyword>
<accession>A0ABY6UFX2</accession>
<evidence type="ECO:0000313" key="2">
    <source>
        <dbReference type="Proteomes" id="UP000766486"/>
    </source>
</evidence>
<name>A0ABY6UFX2_BIOOC</name>
<sequence length="120" mass="14026">MSAKGLTNLEEGIEQHWRLGRTVLSVEVCQRTAKRRTECYRAHGAVQGVEGSSDGPCMLPKGTYLEIWVYDAYSWHNSWYYLLSRYLDVYHGRRALTCNTSCLLSFARGRVWIRYQRKSR</sequence>
<protein>
    <submittedName>
        <fullName evidence="1">Uncharacterized protein</fullName>
    </submittedName>
</protein>
<dbReference type="Pfam" id="PF08036">
    <property type="entry name" value="Antimicrobial_6"/>
    <property type="match status" value="1"/>
</dbReference>
<dbReference type="EMBL" id="CABFNS010000812">
    <property type="protein sequence ID" value="VUC29993.1"/>
    <property type="molecule type" value="Genomic_DNA"/>
</dbReference>
<evidence type="ECO:0000313" key="1">
    <source>
        <dbReference type="EMBL" id="VUC29993.1"/>
    </source>
</evidence>
<proteinExistence type="predicted"/>